<organism evidence="8 9">
    <name type="scientific">Alloacidobacterium dinghuense</name>
    <dbReference type="NCBI Taxonomy" id="2763107"/>
    <lineage>
        <taxon>Bacteria</taxon>
        <taxon>Pseudomonadati</taxon>
        <taxon>Acidobacteriota</taxon>
        <taxon>Terriglobia</taxon>
        <taxon>Terriglobales</taxon>
        <taxon>Acidobacteriaceae</taxon>
        <taxon>Alloacidobacterium</taxon>
    </lineage>
</organism>
<gene>
    <name evidence="8" type="ORF">H7849_08275</name>
</gene>
<accession>A0A7G8BMX0</accession>
<evidence type="ECO:0000256" key="1">
    <source>
        <dbReference type="ARBA" id="ARBA00004651"/>
    </source>
</evidence>
<dbReference type="Pfam" id="PF07681">
    <property type="entry name" value="DoxX"/>
    <property type="match status" value="1"/>
</dbReference>
<dbReference type="InterPro" id="IPR051907">
    <property type="entry name" value="DoxX-like_oxidoreductase"/>
</dbReference>
<dbReference type="Proteomes" id="UP000515312">
    <property type="component" value="Chromosome"/>
</dbReference>
<dbReference type="KEGG" id="adin:H7849_08275"/>
<keyword evidence="3" id="KW-1003">Cell membrane</keyword>
<evidence type="ECO:0000313" key="8">
    <source>
        <dbReference type="EMBL" id="QNI33890.1"/>
    </source>
</evidence>
<dbReference type="PANTHER" id="PTHR33452">
    <property type="entry name" value="OXIDOREDUCTASE CATD-RELATED"/>
    <property type="match status" value="1"/>
</dbReference>
<evidence type="ECO:0000256" key="3">
    <source>
        <dbReference type="ARBA" id="ARBA00022475"/>
    </source>
</evidence>
<keyword evidence="5 7" id="KW-1133">Transmembrane helix</keyword>
<reference evidence="8 9" key="1">
    <citation type="submission" date="2020-08" db="EMBL/GenBank/DDBJ databases">
        <title>Edaphobacter telluris sp. nov. and Acidobacterium dinghuensis sp. nov., two acidobacteria isolated from forest soil.</title>
        <authorList>
            <person name="Fu J."/>
            <person name="Qiu L."/>
        </authorList>
    </citation>
    <scope>NUCLEOTIDE SEQUENCE [LARGE SCALE GENOMIC DNA]</scope>
    <source>
        <strain evidence="8">4Y35</strain>
    </source>
</reference>
<protein>
    <submittedName>
        <fullName evidence="8">DoxX family protein</fullName>
    </submittedName>
</protein>
<evidence type="ECO:0000313" key="9">
    <source>
        <dbReference type="Proteomes" id="UP000515312"/>
    </source>
</evidence>
<dbReference type="EMBL" id="CP060394">
    <property type="protein sequence ID" value="QNI33890.1"/>
    <property type="molecule type" value="Genomic_DNA"/>
</dbReference>
<keyword evidence="4 7" id="KW-0812">Transmembrane</keyword>
<evidence type="ECO:0000256" key="2">
    <source>
        <dbReference type="ARBA" id="ARBA00006679"/>
    </source>
</evidence>
<comment type="similarity">
    <text evidence="2">Belongs to the DoxX family.</text>
</comment>
<dbReference type="GO" id="GO:0005886">
    <property type="term" value="C:plasma membrane"/>
    <property type="evidence" value="ECO:0007669"/>
    <property type="project" value="UniProtKB-SubCell"/>
</dbReference>
<dbReference type="InterPro" id="IPR032808">
    <property type="entry name" value="DoxX"/>
</dbReference>
<evidence type="ECO:0000256" key="4">
    <source>
        <dbReference type="ARBA" id="ARBA00022692"/>
    </source>
</evidence>
<feature type="transmembrane region" description="Helical" evidence="7">
    <location>
        <begin position="86"/>
        <end position="112"/>
    </location>
</feature>
<dbReference type="AlphaFoldDB" id="A0A7G8BMX0"/>
<evidence type="ECO:0000256" key="6">
    <source>
        <dbReference type="ARBA" id="ARBA00023136"/>
    </source>
</evidence>
<evidence type="ECO:0000256" key="5">
    <source>
        <dbReference type="ARBA" id="ARBA00022989"/>
    </source>
</evidence>
<comment type="subcellular location">
    <subcellularLocation>
        <location evidence="1">Cell membrane</location>
        <topology evidence="1">Multi-pass membrane protein</topology>
    </subcellularLocation>
</comment>
<keyword evidence="6 7" id="KW-0472">Membrane</keyword>
<feature type="transmembrane region" description="Helical" evidence="7">
    <location>
        <begin position="132"/>
        <end position="156"/>
    </location>
</feature>
<keyword evidence="9" id="KW-1185">Reference proteome</keyword>
<evidence type="ECO:0000256" key="7">
    <source>
        <dbReference type="SAM" id="Phobius"/>
    </source>
</evidence>
<name>A0A7G8BMX0_9BACT</name>
<sequence length="161" mass="18125">MSVSAKRRPSLIRRLSGYYCYFKHYAARLDSPFLLLVRLYWGWQFAQSGWGRLHNSHAVEFFASLGIPAPGIVEPAVSCLELFGGILLIVGLASRLTGFLLACDMAVAYLTSDRDALRSIFSDPGKFYNADPFTFLFASLIVLIFGAGFFSLDYFFSHRKR</sequence>
<dbReference type="PANTHER" id="PTHR33452:SF1">
    <property type="entry name" value="INNER MEMBRANE PROTEIN YPHA-RELATED"/>
    <property type="match status" value="1"/>
</dbReference>
<proteinExistence type="inferred from homology"/>